<keyword evidence="9" id="KW-0175">Coiled coil</keyword>
<evidence type="ECO:0000256" key="2">
    <source>
        <dbReference type="ARBA" id="ARBA00022741"/>
    </source>
</evidence>
<dbReference type="Gene3D" id="1.10.560.10">
    <property type="entry name" value="GroEL-like equatorial domain"/>
    <property type="match status" value="1"/>
</dbReference>
<dbReference type="InterPro" id="IPR002423">
    <property type="entry name" value="Cpn60/GroEL/TCP-1"/>
</dbReference>
<dbReference type="AlphaFoldDB" id="A0A0A8HW04"/>
<evidence type="ECO:0000256" key="5">
    <source>
        <dbReference type="ARBA" id="ARBA00023235"/>
    </source>
</evidence>
<dbReference type="PROSITE" id="PS00296">
    <property type="entry name" value="CHAPERONINS_CPN60"/>
    <property type="match status" value="1"/>
</dbReference>
<comment type="subcellular location">
    <subcellularLocation>
        <location evidence="6">Cytoplasm</location>
    </subcellularLocation>
</comment>
<proteinExistence type="inferred from homology"/>
<dbReference type="FunFam" id="3.50.7.10:FF:000001">
    <property type="entry name" value="60 kDa chaperonin"/>
    <property type="match status" value="1"/>
</dbReference>
<keyword evidence="2 6" id="KW-0547">Nucleotide-binding</keyword>
<dbReference type="HOGENOM" id="CLU_016503_3_0_7"/>
<dbReference type="Proteomes" id="UP000031130">
    <property type="component" value="Chromosome"/>
</dbReference>
<evidence type="ECO:0000256" key="4">
    <source>
        <dbReference type="ARBA" id="ARBA00023186"/>
    </source>
</evidence>
<feature type="binding site" evidence="6">
    <location>
        <position position="414"/>
    </location>
    <ligand>
        <name>ATP</name>
        <dbReference type="ChEBI" id="CHEBI:30616"/>
    </ligand>
</feature>
<sequence>MAKEIFFSDEARNKLYEGVKKLNDAVKVTMGPRGRNVLIQKSFGAPTITKDGVSVAKEVELKDSLENMGASLVREVASKTADQAGDGTTTATVLAHAIFKEGLRNITAGANPIEVKRGMDKACEAIVAELKKLSREVKDKKEIAQVATISANSDEKIGNLIADAMEKVGKDGVITVEEAKSINDELNVVEGMQFDRGYLSPYFITNTEKMTAELQNPFILLFDKKIANLKDLLPILEQIQKTGKPLLIIAEDIEGEALATLVVNKLRGVLNISAVKAPGFGDRRKAMLEDIAILTGGEVISEELGRTLESASIQDLGQASSVIIDKDNTTIVNGAGEKANINARINQIKAQIAETSSDYDREKLQERLAKLSGGVAVIKVGAATETEMKEKKDRVDDALSATKAAVEEGIVIGGGAALIKAKSKINLNLEGDEAIGAAIVERALRAPLRQIAENAGFDAGVVVNTVENSKEENTGFDAAKGEYVNMLESGIIDPVKVERVALLNAVSVASMLLTTEATISEIKEDKPAMPDMSGMGGMGGMGGMM</sequence>
<evidence type="ECO:0000256" key="8">
    <source>
        <dbReference type="RuleBase" id="RU000419"/>
    </source>
</evidence>
<evidence type="ECO:0000256" key="6">
    <source>
        <dbReference type="HAMAP-Rule" id="MF_00600"/>
    </source>
</evidence>
<feature type="binding site" evidence="6">
    <location>
        <position position="493"/>
    </location>
    <ligand>
        <name>ATP</name>
        <dbReference type="ChEBI" id="CHEBI:30616"/>
    </ligand>
</feature>
<reference evidence="10 11" key="1">
    <citation type="journal article" date="2014" name="Genome Biol. Evol.">
        <title>Comparative Genomics of the Campylobacter lari Group.</title>
        <authorList>
            <person name="Miller W.G."/>
            <person name="Yee E."/>
            <person name="Chapman M.H."/>
            <person name="Smith T.P."/>
            <person name="Bono J.L."/>
            <person name="Huynh S."/>
            <person name="Parker C.T."/>
            <person name="Vandamme P."/>
            <person name="Luong K."/>
            <person name="Korlach J."/>
        </authorList>
    </citation>
    <scope>NUCLEOTIDE SEQUENCE [LARGE SCALE GENOMIC DNA]</scope>
    <source>
        <strain evidence="11">RM3659</strain>
    </source>
</reference>
<dbReference type="HAMAP" id="MF_00600">
    <property type="entry name" value="CH60"/>
    <property type="match status" value="1"/>
</dbReference>
<dbReference type="EC" id="5.6.1.7" evidence="6"/>
<dbReference type="NCBIfam" id="NF009488">
    <property type="entry name" value="PRK12850.1"/>
    <property type="match status" value="1"/>
</dbReference>
<dbReference type="GO" id="GO:0005737">
    <property type="term" value="C:cytoplasm"/>
    <property type="evidence" value="ECO:0007669"/>
    <property type="project" value="UniProtKB-SubCell"/>
</dbReference>
<dbReference type="InterPro" id="IPR027410">
    <property type="entry name" value="TCP-1-like_intermed_sf"/>
</dbReference>
<dbReference type="SUPFAM" id="SSF48592">
    <property type="entry name" value="GroEL equatorial domain-like"/>
    <property type="match status" value="1"/>
</dbReference>
<dbReference type="PANTHER" id="PTHR45633">
    <property type="entry name" value="60 KDA HEAT SHOCK PROTEIN, MITOCHONDRIAL"/>
    <property type="match status" value="1"/>
</dbReference>
<keyword evidence="4 6" id="KW-0143">Chaperone</keyword>
<dbReference type="GO" id="GO:0140662">
    <property type="term" value="F:ATP-dependent protein folding chaperone"/>
    <property type="evidence" value="ECO:0007669"/>
    <property type="project" value="InterPro"/>
</dbReference>
<dbReference type="NCBIfam" id="NF009487">
    <property type="entry name" value="PRK12849.1"/>
    <property type="match status" value="1"/>
</dbReference>
<feature type="binding site" evidence="6">
    <location>
        <begin position="29"/>
        <end position="32"/>
    </location>
    <ligand>
        <name>ATP</name>
        <dbReference type="ChEBI" id="CHEBI:30616"/>
    </ligand>
</feature>
<keyword evidence="6" id="KW-0963">Cytoplasm</keyword>
<dbReference type="NCBIfam" id="NF009489">
    <property type="entry name" value="PRK12851.1"/>
    <property type="match status" value="1"/>
</dbReference>
<gene>
    <name evidence="6 10" type="primary">groEL</name>
    <name evidence="6" type="synonym">groL</name>
    <name evidence="10" type="ORF">UPTC3659_1246</name>
</gene>
<feature type="binding site" evidence="6">
    <location>
        <begin position="86"/>
        <end position="90"/>
    </location>
    <ligand>
        <name>ATP</name>
        <dbReference type="ChEBI" id="CHEBI:30616"/>
    </ligand>
</feature>
<evidence type="ECO:0000313" key="10">
    <source>
        <dbReference type="EMBL" id="AJD02079.1"/>
    </source>
</evidence>
<dbReference type="GO" id="GO:0016853">
    <property type="term" value="F:isomerase activity"/>
    <property type="evidence" value="ECO:0007669"/>
    <property type="project" value="UniProtKB-KW"/>
</dbReference>
<evidence type="ECO:0000313" key="11">
    <source>
        <dbReference type="Proteomes" id="UP000031130"/>
    </source>
</evidence>
<feature type="binding site" evidence="6">
    <location>
        <begin position="477"/>
        <end position="479"/>
    </location>
    <ligand>
        <name>ATP</name>
        <dbReference type="ChEBI" id="CHEBI:30616"/>
    </ligand>
</feature>
<evidence type="ECO:0000256" key="1">
    <source>
        <dbReference type="ARBA" id="ARBA00006607"/>
    </source>
</evidence>
<accession>A0A0A8HW04</accession>
<dbReference type="KEGG" id="cln:UPTC3659_1246"/>
<dbReference type="CDD" id="cd03344">
    <property type="entry name" value="GroEL"/>
    <property type="match status" value="1"/>
</dbReference>
<dbReference type="InterPro" id="IPR027409">
    <property type="entry name" value="GroEL-like_apical_dom_sf"/>
</dbReference>
<dbReference type="SUPFAM" id="SSF52029">
    <property type="entry name" value="GroEL apical domain-like"/>
    <property type="match status" value="1"/>
</dbReference>
<dbReference type="PRINTS" id="PR00298">
    <property type="entry name" value="CHAPERONIN60"/>
</dbReference>
<protein>
    <recommendedName>
        <fullName evidence="6">Chaperonin GroEL</fullName>
        <ecNumber evidence="6">5.6.1.7</ecNumber>
    </recommendedName>
    <alternativeName>
        <fullName evidence="6">60 kDa chaperonin</fullName>
    </alternativeName>
    <alternativeName>
        <fullName evidence="6">Chaperonin-60</fullName>
        <shortName evidence="6">Cpn60</shortName>
    </alternativeName>
</protein>
<dbReference type="GO" id="GO:0005524">
    <property type="term" value="F:ATP binding"/>
    <property type="evidence" value="ECO:0007669"/>
    <property type="project" value="UniProtKB-UniRule"/>
</dbReference>
<dbReference type="GO" id="GO:0042026">
    <property type="term" value="P:protein refolding"/>
    <property type="evidence" value="ECO:0007669"/>
    <property type="project" value="UniProtKB-UniRule"/>
</dbReference>
<dbReference type="InterPro" id="IPR027413">
    <property type="entry name" value="GROEL-like_equatorial_sf"/>
</dbReference>
<dbReference type="OrthoDB" id="9766614at2"/>
<dbReference type="Gene3D" id="3.50.7.10">
    <property type="entry name" value="GroEL"/>
    <property type="match status" value="1"/>
</dbReference>
<dbReference type="InterPro" id="IPR001844">
    <property type="entry name" value="Cpn60/GroEL"/>
</dbReference>
<keyword evidence="3 6" id="KW-0067">ATP-binding</keyword>
<dbReference type="RefSeq" id="WP_039626534.1">
    <property type="nucleotide sequence ID" value="NZ_CP007775.1"/>
</dbReference>
<evidence type="ECO:0000256" key="9">
    <source>
        <dbReference type="SAM" id="Coils"/>
    </source>
</evidence>
<keyword evidence="5 6" id="KW-0413">Isomerase</keyword>
<dbReference type="Gene3D" id="3.30.260.10">
    <property type="entry name" value="TCP-1-like chaperonin intermediate domain"/>
    <property type="match status" value="1"/>
</dbReference>
<evidence type="ECO:0000256" key="3">
    <source>
        <dbReference type="ARBA" id="ARBA00022840"/>
    </source>
</evidence>
<dbReference type="GO" id="GO:0051082">
    <property type="term" value="F:unfolded protein binding"/>
    <property type="evidence" value="ECO:0007669"/>
    <property type="project" value="UniProtKB-UniRule"/>
</dbReference>
<comment type="similarity">
    <text evidence="1 6 7">Belongs to the chaperonin (HSP60) family.</text>
</comment>
<dbReference type="SUPFAM" id="SSF54849">
    <property type="entry name" value="GroEL-intermediate domain like"/>
    <property type="match status" value="1"/>
</dbReference>
<feature type="coiled-coil region" evidence="9">
    <location>
        <begin position="338"/>
        <end position="365"/>
    </location>
</feature>
<comment type="subunit">
    <text evidence="6 8">Forms a cylinder of 14 subunits composed of two heptameric rings stacked back-to-back. Interacts with the co-chaperonin GroES.</text>
</comment>
<dbReference type="NCBIfam" id="TIGR02348">
    <property type="entry name" value="GroEL"/>
    <property type="match status" value="1"/>
</dbReference>
<dbReference type="NCBIfam" id="NF000592">
    <property type="entry name" value="PRK00013.1"/>
    <property type="match status" value="1"/>
</dbReference>
<organism evidence="10 11">
    <name type="scientific">Campylobacter lari NCTC 11845</name>
    <dbReference type="NCBI Taxonomy" id="1388749"/>
    <lineage>
        <taxon>Bacteria</taxon>
        <taxon>Pseudomonadati</taxon>
        <taxon>Campylobacterota</taxon>
        <taxon>Epsilonproteobacteria</taxon>
        <taxon>Campylobacterales</taxon>
        <taxon>Campylobacteraceae</taxon>
        <taxon>Campylobacter</taxon>
    </lineage>
</organism>
<dbReference type="InterPro" id="IPR018370">
    <property type="entry name" value="Chaperonin_Cpn60_CS"/>
</dbReference>
<dbReference type="EMBL" id="CP007775">
    <property type="protein sequence ID" value="AJD02079.1"/>
    <property type="molecule type" value="Genomic_DNA"/>
</dbReference>
<comment type="function">
    <text evidence="6 8">Together with its co-chaperonin GroES, plays an essential role in assisting protein folding. The GroEL-GroES system forms a nano-cage that allows encapsulation of the non-native substrate proteins and provides a physical environment optimized to promote and accelerate protein folding.</text>
</comment>
<dbReference type="Pfam" id="PF00118">
    <property type="entry name" value="Cpn60_TCP1"/>
    <property type="match status" value="1"/>
</dbReference>
<name>A0A0A8HW04_CAMLA</name>
<evidence type="ECO:0000256" key="7">
    <source>
        <dbReference type="RuleBase" id="RU000418"/>
    </source>
</evidence>
<feature type="binding site" evidence="6">
    <location>
        <position position="50"/>
    </location>
    <ligand>
        <name>ATP</name>
        <dbReference type="ChEBI" id="CHEBI:30616"/>
    </ligand>
</feature>